<accession>A0A7X5N514</accession>
<proteinExistence type="predicted"/>
<sequence>SSGALAERLQAVLTRIGAQSEPLQQLAIVLEPDTAQAMAAADDKPFRSETPVTFRVESERRAAHFASWYELFPRSQSG</sequence>
<comment type="caution">
    <text evidence="1">The sequence shown here is derived from an EMBL/GenBank/DDBJ whole genome shotgun (WGS) entry which is preliminary data.</text>
</comment>
<evidence type="ECO:0000313" key="2">
    <source>
        <dbReference type="Proteomes" id="UP000471082"/>
    </source>
</evidence>
<gene>
    <name evidence="1" type="ORF">G3W61_35690</name>
</gene>
<evidence type="ECO:0000313" key="1">
    <source>
        <dbReference type="EMBL" id="NEL81612.1"/>
    </source>
</evidence>
<feature type="non-terminal residue" evidence="1">
    <location>
        <position position="1"/>
    </location>
</feature>
<name>A0A7X5N514_XANPE</name>
<dbReference type="EMBL" id="JAAGYU010002777">
    <property type="protein sequence ID" value="NEL81612.1"/>
    <property type="molecule type" value="Genomic_DNA"/>
</dbReference>
<feature type="non-terminal residue" evidence="1">
    <location>
        <position position="78"/>
    </location>
</feature>
<dbReference type="AlphaFoldDB" id="A0A7X5N514"/>
<protein>
    <submittedName>
        <fullName evidence="1">Uncharacterized protein</fullName>
    </submittedName>
</protein>
<dbReference type="Proteomes" id="UP000471082">
    <property type="component" value="Unassembled WGS sequence"/>
</dbReference>
<reference evidence="1 2" key="1">
    <citation type="submission" date="2019-11" db="EMBL/GenBank/DDBJ databases">
        <title>Genome-resolved metagenomics to study the prevalence of co-infection and intraspecific heterogeneity among plant pathogen metapopulations.</title>
        <authorList>
            <person name="Newberry E."/>
            <person name="Bhandari R."/>
            <person name="Kemble J."/>
            <person name="Sikora E."/>
            <person name="Potnis N."/>
        </authorList>
    </citation>
    <scope>NUCLEOTIDE SEQUENCE [LARGE SCALE GENOMIC DNA]</scope>
    <source>
        <strain evidence="1">Xp_Tom_Tuscaloosa_18b</strain>
    </source>
</reference>
<organism evidence="1 2">
    <name type="scientific">Xanthomonas perforans</name>
    <dbReference type="NCBI Taxonomy" id="442694"/>
    <lineage>
        <taxon>Bacteria</taxon>
        <taxon>Pseudomonadati</taxon>
        <taxon>Pseudomonadota</taxon>
        <taxon>Gammaproteobacteria</taxon>
        <taxon>Lysobacterales</taxon>
        <taxon>Lysobacteraceae</taxon>
        <taxon>Xanthomonas</taxon>
    </lineage>
</organism>